<evidence type="ECO:0000313" key="7">
    <source>
        <dbReference type="Proteomes" id="UP001597114"/>
    </source>
</evidence>
<dbReference type="Gene3D" id="3.20.20.30">
    <property type="entry name" value="Luciferase-like domain"/>
    <property type="match status" value="1"/>
</dbReference>
<sequence length="291" mass="32320">MRAGIVILPEYRWADAKRRWCAAEEYGFDHAWTFDHLGWRSLVDGPWFGAVPTLTAAAAVTTRIRLGTLVASPNIRHPVPFARELTALDDISDGRFILGVGSGSDGDYDSRVFGVHERLSGRTRRFAEFVELLDALLTTDKVSWKGEFYEAWEARRAPGCVQQPRLPFVVAADGPRAMAVAARFGQGWITMGTRAAPGLDEWWSSVAAAAHRFDDVLAEEGRDRGEVPRFLQFDSAPVYALSSVECYRDFLARADELGFTDVVAPWPRMDGVFAGREEVLEDIAAQVLPDL</sequence>
<name>A0ABW4FAJ9_9PSEU</name>
<evidence type="ECO:0000256" key="1">
    <source>
        <dbReference type="ARBA" id="ARBA00022630"/>
    </source>
</evidence>
<evidence type="ECO:0000259" key="5">
    <source>
        <dbReference type="Pfam" id="PF00296"/>
    </source>
</evidence>
<gene>
    <name evidence="6" type="ORF">ACFSJD_44700</name>
</gene>
<dbReference type="InterPro" id="IPR050172">
    <property type="entry name" value="SsuD_RutA_monooxygenase"/>
</dbReference>
<dbReference type="InterPro" id="IPR011251">
    <property type="entry name" value="Luciferase-like_dom"/>
</dbReference>
<dbReference type="Proteomes" id="UP001597114">
    <property type="component" value="Unassembled WGS sequence"/>
</dbReference>
<feature type="domain" description="Luciferase-like" evidence="5">
    <location>
        <begin position="12"/>
        <end position="226"/>
    </location>
</feature>
<keyword evidence="1" id="KW-0285">Flavoprotein</keyword>
<evidence type="ECO:0000256" key="4">
    <source>
        <dbReference type="ARBA" id="ARBA00023033"/>
    </source>
</evidence>
<keyword evidence="3 6" id="KW-0560">Oxidoreductase</keyword>
<dbReference type="GO" id="GO:0016491">
    <property type="term" value="F:oxidoreductase activity"/>
    <property type="evidence" value="ECO:0007669"/>
    <property type="project" value="UniProtKB-KW"/>
</dbReference>
<organism evidence="6 7">
    <name type="scientific">Pseudonocardia yunnanensis</name>
    <dbReference type="NCBI Taxonomy" id="58107"/>
    <lineage>
        <taxon>Bacteria</taxon>
        <taxon>Bacillati</taxon>
        <taxon>Actinomycetota</taxon>
        <taxon>Actinomycetes</taxon>
        <taxon>Pseudonocardiales</taxon>
        <taxon>Pseudonocardiaceae</taxon>
        <taxon>Pseudonocardia</taxon>
    </lineage>
</organism>
<keyword evidence="7" id="KW-1185">Reference proteome</keyword>
<dbReference type="SUPFAM" id="SSF51679">
    <property type="entry name" value="Bacterial luciferase-like"/>
    <property type="match status" value="1"/>
</dbReference>
<accession>A0ABW4FAJ9</accession>
<protein>
    <submittedName>
        <fullName evidence="6">LLM class flavin-dependent oxidoreductase</fullName>
        <ecNumber evidence="6">1.-.-.-</ecNumber>
    </submittedName>
</protein>
<dbReference type="EMBL" id="JBHUCO010000094">
    <property type="protein sequence ID" value="MFD1524648.1"/>
    <property type="molecule type" value="Genomic_DNA"/>
</dbReference>
<proteinExistence type="predicted"/>
<dbReference type="PANTHER" id="PTHR42847">
    <property type="entry name" value="ALKANESULFONATE MONOOXYGENASE"/>
    <property type="match status" value="1"/>
</dbReference>
<reference evidence="7" key="1">
    <citation type="journal article" date="2019" name="Int. J. Syst. Evol. Microbiol.">
        <title>The Global Catalogue of Microorganisms (GCM) 10K type strain sequencing project: providing services to taxonomists for standard genome sequencing and annotation.</title>
        <authorList>
            <consortium name="The Broad Institute Genomics Platform"/>
            <consortium name="The Broad Institute Genome Sequencing Center for Infectious Disease"/>
            <person name="Wu L."/>
            <person name="Ma J."/>
        </authorList>
    </citation>
    <scope>NUCLEOTIDE SEQUENCE [LARGE SCALE GENOMIC DNA]</scope>
    <source>
        <strain evidence="7">CCM 7043</strain>
    </source>
</reference>
<keyword evidence="4" id="KW-0503">Monooxygenase</keyword>
<comment type="caution">
    <text evidence="6">The sequence shown here is derived from an EMBL/GenBank/DDBJ whole genome shotgun (WGS) entry which is preliminary data.</text>
</comment>
<evidence type="ECO:0000313" key="6">
    <source>
        <dbReference type="EMBL" id="MFD1524648.1"/>
    </source>
</evidence>
<evidence type="ECO:0000256" key="2">
    <source>
        <dbReference type="ARBA" id="ARBA00022643"/>
    </source>
</evidence>
<dbReference type="EC" id="1.-.-.-" evidence="6"/>
<keyword evidence="2" id="KW-0288">FMN</keyword>
<dbReference type="RefSeq" id="WP_344723442.1">
    <property type="nucleotide sequence ID" value="NZ_BAAAUS010000020.1"/>
</dbReference>
<dbReference type="InterPro" id="IPR036661">
    <property type="entry name" value="Luciferase-like_sf"/>
</dbReference>
<dbReference type="PANTHER" id="PTHR42847:SF4">
    <property type="entry name" value="ALKANESULFONATE MONOOXYGENASE-RELATED"/>
    <property type="match status" value="1"/>
</dbReference>
<dbReference type="Pfam" id="PF00296">
    <property type="entry name" value="Bac_luciferase"/>
    <property type="match status" value="1"/>
</dbReference>
<evidence type="ECO:0000256" key="3">
    <source>
        <dbReference type="ARBA" id="ARBA00023002"/>
    </source>
</evidence>